<evidence type="ECO:0000256" key="4">
    <source>
        <dbReference type="ARBA" id="ARBA00022692"/>
    </source>
</evidence>
<dbReference type="GO" id="GO:0006811">
    <property type="term" value="P:monoatomic ion transport"/>
    <property type="evidence" value="ECO:0007669"/>
    <property type="project" value="UniProtKB-KW"/>
</dbReference>
<sequence length="361" mass="38707">MTVSPFFGRFIFDSDLNYNNDTIVGLGLGYHLSRDLAAELSYGRIDATRDTPAGRVEGPVDLYRLEGLYHLGGITPCENVVPYLAAGLGLMSFDSKPEGGGRDNDFAADYGVGLKYFVNPDVAFRADIRHVVNFRGEGDTSNHNLLYTFGIALLFGGGEKAAAAEPEAVPAPQPAPAPPADSDGDGVPDSRDACPSTPRGVSVDKNGCPLDSDGDGVYDYLDKCPGTPAGAKVDEGGCPVPEKAELTQRGTYSFGNIYFDIGKSAIKPDSRPVLDEAVKYMKENPGVRLEIQGHTDNVGSEEFNQKLSDARAEAVRAYMIEKGIAAERLTAKGYSMSVPAAPNDTKEGRAKNRRIEFKPIR</sequence>
<feature type="compositionally biased region" description="Pro residues" evidence="10">
    <location>
        <begin position="169"/>
        <end position="179"/>
    </location>
</feature>
<dbReference type="InterPro" id="IPR003367">
    <property type="entry name" value="Thrombospondin_3-like_rpt"/>
</dbReference>
<name>A0A485M7Z2_9ZZZZ</name>
<dbReference type="SUPFAM" id="SSF103647">
    <property type="entry name" value="TSP type-3 repeat"/>
    <property type="match status" value="1"/>
</dbReference>
<dbReference type="InterPro" id="IPR011250">
    <property type="entry name" value="OMP/PagP_B-barrel"/>
</dbReference>
<dbReference type="PRINTS" id="PR01021">
    <property type="entry name" value="OMPADOMAIN"/>
</dbReference>
<dbReference type="Gene3D" id="4.10.1080.10">
    <property type="entry name" value="TSP type-3 repeat"/>
    <property type="match status" value="1"/>
</dbReference>
<dbReference type="GO" id="GO:0015288">
    <property type="term" value="F:porin activity"/>
    <property type="evidence" value="ECO:0007669"/>
    <property type="project" value="UniProtKB-KW"/>
</dbReference>
<keyword evidence="9" id="KW-0998">Cell outer membrane</keyword>
<dbReference type="PANTHER" id="PTHR30329:SF21">
    <property type="entry name" value="LIPOPROTEIN YIAD-RELATED"/>
    <property type="match status" value="1"/>
</dbReference>
<dbReference type="Gene3D" id="2.40.160.20">
    <property type="match status" value="1"/>
</dbReference>
<dbReference type="Pfam" id="PF00691">
    <property type="entry name" value="OmpA"/>
    <property type="match status" value="1"/>
</dbReference>
<evidence type="ECO:0000256" key="3">
    <source>
        <dbReference type="ARBA" id="ARBA00022452"/>
    </source>
</evidence>
<dbReference type="InterPro" id="IPR027385">
    <property type="entry name" value="Beta-barrel_OMP"/>
</dbReference>
<evidence type="ECO:0000256" key="6">
    <source>
        <dbReference type="ARBA" id="ARBA00023065"/>
    </source>
</evidence>
<dbReference type="SUPFAM" id="SSF103088">
    <property type="entry name" value="OmpA-like"/>
    <property type="match status" value="1"/>
</dbReference>
<dbReference type="GO" id="GO:0009279">
    <property type="term" value="C:cell outer membrane"/>
    <property type="evidence" value="ECO:0007669"/>
    <property type="project" value="UniProtKB-SubCell"/>
</dbReference>
<evidence type="ECO:0000256" key="9">
    <source>
        <dbReference type="ARBA" id="ARBA00023237"/>
    </source>
</evidence>
<dbReference type="GO" id="GO:0005509">
    <property type="term" value="F:calcium ion binding"/>
    <property type="evidence" value="ECO:0007669"/>
    <property type="project" value="InterPro"/>
</dbReference>
<dbReference type="InterPro" id="IPR050330">
    <property type="entry name" value="Bact_OuterMem_StrucFunc"/>
</dbReference>
<organism evidence="12">
    <name type="scientific">anaerobic digester metagenome</name>
    <dbReference type="NCBI Taxonomy" id="1263854"/>
    <lineage>
        <taxon>unclassified sequences</taxon>
        <taxon>metagenomes</taxon>
        <taxon>ecological metagenomes</taxon>
    </lineage>
</organism>
<feature type="region of interest" description="Disordered" evidence="10">
    <location>
        <begin position="164"/>
        <end position="208"/>
    </location>
</feature>
<dbReference type="InterPro" id="IPR006665">
    <property type="entry name" value="OmpA-like"/>
</dbReference>
<keyword evidence="6" id="KW-0406">Ion transport</keyword>
<dbReference type="GO" id="GO:0046930">
    <property type="term" value="C:pore complex"/>
    <property type="evidence" value="ECO:0007669"/>
    <property type="project" value="UniProtKB-KW"/>
</dbReference>
<evidence type="ECO:0000259" key="11">
    <source>
        <dbReference type="PROSITE" id="PS51123"/>
    </source>
</evidence>
<keyword evidence="7" id="KW-0626">Porin</keyword>
<dbReference type="InterPro" id="IPR036737">
    <property type="entry name" value="OmpA-like_sf"/>
</dbReference>
<dbReference type="Pfam" id="PF02412">
    <property type="entry name" value="TSP_3"/>
    <property type="match status" value="2"/>
</dbReference>
<evidence type="ECO:0000313" key="12">
    <source>
        <dbReference type="EMBL" id="VFU15638.1"/>
    </source>
</evidence>
<accession>A0A485M7Z2</accession>
<protein>
    <recommendedName>
        <fullName evidence="11">OmpA-like domain-containing protein</fullName>
    </recommendedName>
</protein>
<evidence type="ECO:0000256" key="2">
    <source>
        <dbReference type="ARBA" id="ARBA00022448"/>
    </source>
</evidence>
<keyword evidence="4" id="KW-0812">Transmembrane</keyword>
<comment type="subcellular location">
    <subcellularLocation>
        <location evidence="1">Cell outer membrane</location>
        <topology evidence="1">Multi-pass membrane protein</topology>
    </subcellularLocation>
</comment>
<dbReference type="InterPro" id="IPR006664">
    <property type="entry name" value="OMP_bac"/>
</dbReference>
<evidence type="ECO:0000256" key="7">
    <source>
        <dbReference type="ARBA" id="ARBA00023114"/>
    </source>
</evidence>
<evidence type="ECO:0000256" key="1">
    <source>
        <dbReference type="ARBA" id="ARBA00004571"/>
    </source>
</evidence>
<keyword evidence="3" id="KW-1134">Transmembrane beta strand</keyword>
<feature type="region of interest" description="Disordered" evidence="10">
    <location>
        <begin position="336"/>
        <end position="361"/>
    </location>
</feature>
<dbReference type="PROSITE" id="PS51123">
    <property type="entry name" value="OMPA_2"/>
    <property type="match status" value="1"/>
</dbReference>
<evidence type="ECO:0000256" key="5">
    <source>
        <dbReference type="ARBA" id="ARBA00022729"/>
    </source>
</evidence>
<dbReference type="Pfam" id="PF13505">
    <property type="entry name" value="OMP_b-brl"/>
    <property type="match status" value="1"/>
</dbReference>
<keyword evidence="2" id="KW-0813">Transport</keyword>
<evidence type="ECO:0000256" key="8">
    <source>
        <dbReference type="ARBA" id="ARBA00023136"/>
    </source>
</evidence>
<dbReference type="EMBL" id="CAADRM010000107">
    <property type="protein sequence ID" value="VFU15638.1"/>
    <property type="molecule type" value="Genomic_DNA"/>
</dbReference>
<dbReference type="GO" id="GO:0007155">
    <property type="term" value="P:cell adhesion"/>
    <property type="evidence" value="ECO:0007669"/>
    <property type="project" value="InterPro"/>
</dbReference>
<dbReference type="CDD" id="cd07185">
    <property type="entry name" value="OmpA_C-like"/>
    <property type="match status" value="1"/>
</dbReference>
<keyword evidence="8" id="KW-0472">Membrane</keyword>
<feature type="compositionally biased region" description="Basic and acidic residues" evidence="10">
    <location>
        <begin position="344"/>
        <end position="361"/>
    </location>
</feature>
<dbReference type="SUPFAM" id="SSF56925">
    <property type="entry name" value="OMPA-like"/>
    <property type="match status" value="1"/>
</dbReference>
<dbReference type="InterPro" id="IPR028974">
    <property type="entry name" value="TSP_type-3_rpt"/>
</dbReference>
<dbReference type="PANTHER" id="PTHR30329">
    <property type="entry name" value="STATOR ELEMENT OF FLAGELLAR MOTOR COMPLEX"/>
    <property type="match status" value="1"/>
</dbReference>
<reference evidence="12" key="1">
    <citation type="submission" date="2019-03" db="EMBL/GenBank/DDBJ databases">
        <authorList>
            <person name="Hao L."/>
        </authorList>
    </citation>
    <scope>NUCLEOTIDE SEQUENCE</scope>
</reference>
<proteinExistence type="predicted"/>
<dbReference type="AlphaFoldDB" id="A0A485M7Z2"/>
<feature type="domain" description="OmpA-like" evidence="11">
    <location>
        <begin position="246"/>
        <end position="361"/>
    </location>
</feature>
<dbReference type="Gene3D" id="3.30.1330.60">
    <property type="entry name" value="OmpA-like domain"/>
    <property type="match status" value="1"/>
</dbReference>
<keyword evidence="5" id="KW-0732">Signal</keyword>
<evidence type="ECO:0000256" key="10">
    <source>
        <dbReference type="SAM" id="MobiDB-lite"/>
    </source>
</evidence>
<gene>
    <name evidence="12" type="ORF">SCFA_430023</name>
</gene>